<dbReference type="InterPro" id="IPR011011">
    <property type="entry name" value="Znf_FYVE_PHD"/>
</dbReference>
<feature type="region of interest" description="Disordered" evidence="6">
    <location>
        <begin position="29"/>
        <end position="111"/>
    </location>
</feature>
<feature type="region of interest" description="Disordered" evidence="6">
    <location>
        <begin position="146"/>
        <end position="166"/>
    </location>
</feature>
<evidence type="ECO:0000313" key="8">
    <source>
        <dbReference type="EnsemblMetazoa" id="G33419.1:cds"/>
    </source>
</evidence>
<reference evidence="8" key="1">
    <citation type="submission" date="2022-08" db="UniProtKB">
        <authorList>
            <consortium name="EnsemblMetazoa"/>
        </authorList>
    </citation>
    <scope>IDENTIFICATION</scope>
    <source>
        <strain evidence="8">05x7-T-G4-1.051#20</strain>
    </source>
</reference>
<feature type="domain" description="PHD-type" evidence="7">
    <location>
        <begin position="116"/>
        <end position="139"/>
    </location>
</feature>
<dbReference type="PANTHER" id="PTHR46174:SF1">
    <property type="entry name" value="CXXC-TYPE ZINC FINGER PROTEIN 1"/>
    <property type="match status" value="1"/>
</dbReference>
<dbReference type="GO" id="GO:0008270">
    <property type="term" value="F:zinc ion binding"/>
    <property type="evidence" value="ECO:0007669"/>
    <property type="project" value="UniProtKB-KW"/>
</dbReference>
<name>A0A8W8MEI4_MAGGI</name>
<dbReference type="Pfam" id="PF00628">
    <property type="entry name" value="PHD"/>
    <property type="match status" value="1"/>
</dbReference>
<dbReference type="InterPro" id="IPR019787">
    <property type="entry name" value="Znf_PHD-finger"/>
</dbReference>
<evidence type="ECO:0000256" key="5">
    <source>
        <dbReference type="ARBA" id="ARBA00023242"/>
    </source>
</evidence>
<feature type="compositionally biased region" description="Basic residues" evidence="6">
    <location>
        <begin position="67"/>
        <end position="78"/>
    </location>
</feature>
<dbReference type="InterPro" id="IPR037869">
    <property type="entry name" value="Spp1/CFP1"/>
</dbReference>
<evidence type="ECO:0000256" key="4">
    <source>
        <dbReference type="ARBA" id="ARBA00022833"/>
    </source>
</evidence>
<organism evidence="8 9">
    <name type="scientific">Magallana gigas</name>
    <name type="common">Pacific oyster</name>
    <name type="synonym">Crassostrea gigas</name>
    <dbReference type="NCBI Taxonomy" id="29159"/>
    <lineage>
        <taxon>Eukaryota</taxon>
        <taxon>Metazoa</taxon>
        <taxon>Spiralia</taxon>
        <taxon>Lophotrochozoa</taxon>
        <taxon>Mollusca</taxon>
        <taxon>Bivalvia</taxon>
        <taxon>Autobranchia</taxon>
        <taxon>Pteriomorphia</taxon>
        <taxon>Ostreida</taxon>
        <taxon>Ostreoidea</taxon>
        <taxon>Ostreidae</taxon>
        <taxon>Magallana</taxon>
    </lineage>
</organism>
<keyword evidence="2" id="KW-0479">Metal-binding</keyword>
<keyword evidence="4" id="KW-0862">Zinc</keyword>
<sequence>MVANHDRLKKCNDRDIPLWLARYREKFVSGSPCDVRSDEDSEAQGSTSQGKRAIEGPVKGDDCQPKPARRRGRPRKLGKTPEEPYRGGDRPPRPSQSSSDTTEKSPETSTDTELYCLCHRPDDGKLMVQCDQCDCWYHGLDYDEGEAPQAPPPPGAARRRGSRGPSSTCPFLGCLVRTRTMRNHVTVAHLHPVFRRSVPPEAGASLRYRVLMWMAHHLLGEGATPEDLARDVPTG</sequence>
<dbReference type="PANTHER" id="PTHR46174">
    <property type="entry name" value="CXXC-TYPE ZINC FINGER PROTEIN 1"/>
    <property type="match status" value="1"/>
</dbReference>
<dbReference type="EnsemblMetazoa" id="G33419.1">
    <property type="protein sequence ID" value="G33419.1:cds"/>
    <property type="gene ID" value="G33419"/>
</dbReference>
<evidence type="ECO:0000256" key="2">
    <source>
        <dbReference type="ARBA" id="ARBA00022723"/>
    </source>
</evidence>
<evidence type="ECO:0000256" key="1">
    <source>
        <dbReference type="ARBA" id="ARBA00004123"/>
    </source>
</evidence>
<protein>
    <recommendedName>
        <fullName evidence="7">PHD-type domain-containing protein</fullName>
    </recommendedName>
</protein>
<keyword evidence="3" id="KW-0863">Zinc-finger</keyword>
<dbReference type="Gene3D" id="3.30.40.10">
    <property type="entry name" value="Zinc/RING finger domain, C3HC4 (zinc finger)"/>
    <property type="match status" value="1"/>
</dbReference>
<evidence type="ECO:0000256" key="3">
    <source>
        <dbReference type="ARBA" id="ARBA00022771"/>
    </source>
</evidence>
<keyword evidence="9" id="KW-1185">Reference proteome</keyword>
<feature type="compositionally biased region" description="Basic and acidic residues" evidence="6">
    <location>
        <begin position="52"/>
        <end position="64"/>
    </location>
</feature>
<dbReference type="AlphaFoldDB" id="A0A8W8MEI4"/>
<evidence type="ECO:0000256" key="6">
    <source>
        <dbReference type="SAM" id="MobiDB-lite"/>
    </source>
</evidence>
<evidence type="ECO:0000313" key="9">
    <source>
        <dbReference type="Proteomes" id="UP000005408"/>
    </source>
</evidence>
<dbReference type="SUPFAM" id="SSF57903">
    <property type="entry name" value="FYVE/PHD zinc finger"/>
    <property type="match status" value="1"/>
</dbReference>
<evidence type="ECO:0000259" key="7">
    <source>
        <dbReference type="Pfam" id="PF00628"/>
    </source>
</evidence>
<feature type="compositionally biased region" description="Basic and acidic residues" evidence="6">
    <location>
        <begin position="79"/>
        <end position="92"/>
    </location>
</feature>
<keyword evidence="5" id="KW-0539">Nucleus</keyword>
<dbReference type="InterPro" id="IPR013083">
    <property type="entry name" value="Znf_RING/FYVE/PHD"/>
</dbReference>
<dbReference type="GO" id="GO:0048188">
    <property type="term" value="C:Set1C/COMPASS complex"/>
    <property type="evidence" value="ECO:0007669"/>
    <property type="project" value="InterPro"/>
</dbReference>
<accession>A0A8W8MEI4</accession>
<dbReference type="Proteomes" id="UP000005408">
    <property type="component" value="Unassembled WGS sequence"/>
</dbReference>
<proteinExistence type="predicted"/>
<comment type="subcellular location">
    <subcellularLocation>
        <location evidence="1">Nucleus</location>
    </subcellularLocation>
</comment>
<dbReference type="GO" id="GO:0045893">
    <property type="term" value="P:positive regulation of DNA-templated transcription"/>
    <property type="evidence" value="ECO:0007669"/>
    <property type="project" value="TreeGrafter"/>
</dbReference>